<organism evidence="3 4">
    <name type="scientific">Enterococcus rivorum</name>
    <dbReference type="NCBI Taxonomy" id="762845"/>
    <lineage>
        <taxon>Bacteria</taxon>
        <taxon>Bacillati</taxon>
        <taxon>Bacillota</taxon>
        <taxon>Bacilli</taxon>
        <taxon>Lactobacillales</taxon>
        <taxon>Enterococcaceae</taxon>
        <taxon>Enterococcus</taxon>
    </lineage>
</organism>
<feature type="compositionally biased region" description="Polar residues" evidence="1">
    <location>
        <begin position="60"/>
        <end position="77"/>
    </location>
</feature>
<dbReference type="Proteomes" id="UP000095256">
    <property type="component" value="Unassembled WGS sequence"/>
</dbReference>
<gene>
    <name evidence="3" type="ORF">BCR26_16310</name>
</gene>
<dbReference type="NCBIfam" id="TIGR01167">
    <property type="entry name" value="LPXTG_anchor"/>
    <property type="match status" value="1"/>
</dbReference>
<keyword evidence="2" id="KW-0472">Membrane</keyword>
<sequence length="111" mass="11862">MIKKAVYFLAMMAFVFCLAAFSGGIIGLAAEENGGQVTTNFNIEFYEETVGTDSTTNTTSRELPNTATSKPGSLPKTNDSYGSSIFILLGASLLLLVGVLATRRLKAREKT</sequence>
<comment type="caution">
    <text evidence="3">The sequence shown here is derived from an EMBL/GenBank/DDBJ whole genome shotgun (WGS) entry which is preliminary data.</text>
</comment>
<keyword evidence="2" id="KW-1133">Transmembrane helix</keyword>
<feature type="region of interest" description="Disordered" evidence="1">
    <location>
        <begin position="51"/>
        <end position="77"/>
    </location>
</feature>
<dbReference type="AlphaFoldDB" id="A0A1E5KUN6"/>
<feature type="transmembrane region" description="Helical" evidence="2">
    <location>
        <begin position="7"/>
        <end position="30"/>
    </location>
</feature>
<dbReference type="EMBL" id="MIEK01000042">
    <property type="protein sequence ID" value="OEH81591.1"/>
    <property type="molecule type" value="Genomic_DNA"/>
</dbReference>
<proteinExistence type="predicted"/>
<feature type="transmembrane region" description="Helical" evidence="2">
    <location>
        <begin position="81"/>
        <end position="101"/>
    </location>
</feature>
<evidence type="ECO:0000313" key="4">
    <source>
        <dbReference type="Proteomes" id="UP000095256"/>
    </source>
</evidence>
<dbReference type="RefSeq" id="WP_069699434.1">
    <property type="nucleotide sequence ID" value="NZ_JAGGMA010000048.1"/>
</dbReference>
<name>A0A1E5KUN6_9ENTE</name>
<reference evidence="3 4" key="1">
    <citation type="submission" date="2016-09" db="EMBL/GenBank/DDBJ databases">
        <authorList>
            <person name="Capua I."/>
            <person name="De Benedictis P."/>
            <person name="Joannis T."/>
            <person name="Lombin L.H."/>
            <person name="Cattoli G."/>
        </authorList>
    </citation>
    <scope>NUCLEOTIDE SEQUENCE [LARGE SCALE GENOMIC DNA]</scope>
    <source>
        <strain evidence="3 4">LMG 25899</strain>
    </source>
</reference>
<keyword evidence="2" id="KW-0812">Transmembrane</keyword>
<evidence type="ECO:0000256" key="2">
    <source>
        <dbReference type="SAM" id="Phobius"/>
    </source>
</evidence>
<evidence type="ECO:0000256" key="1">
    <source>
        <dbReference type="SAM" id="MobiDB-lite"/>
    </source>
</evidence>
<evidence type="ECO:0000313" key="3">
    <source>
        <dbReference type="EMBL" id="OEH81591.1"/>
    </source>
</evidence>
<protein>
    <recommendedName>
        <fullName evidence="5">Gram-positive cocci surface proteins LPxTG domain-containing protein</fullName>
    </recommendedName>
</protein>
<keyword evidence="4" id="KW-1185">Reference proteome</keyword>
<dbReference type="STRING" id="762845.BCR26_16310"/>
<accession>A0A1E5KUN6</accession>
<evidence type="ECO:0008006" key="5">
    <source>
        <dbReference type="Google" id="ProtNLM"/>
    </source>
</evidence>